<evidence type="ECO:0000256" key="1">
    <source>
        <dbReference type="ARBA" id="ARBA00023186"/>
    </source>
</evidence>
<reference evidence="4 5" key="1">
    <citation type="submission" date="2018-05" db="EMBL/GenBank/DDBJ databases">
        <title>A metagenomic window into the 2 km-deep terrestrial subsurface aquifer revealed taxonomically and functionally diverse microbial community comprising novel uncultured bacterial lineages.</title>
        <authorList>
            <person name="Kadnikov V.V."/>
            <person name="Mardanov A.V."/>
            <person name="Beletsky A.V."/>
            <person name="Banks D."/>
            <person name="Pimenov N.V."/>
            <person name="Frank Y.A."/>
            <person name="Karnachuk O.V."/>
            <person name="Ravin N.V."/>
        </authorList>
    </citation>
    <scope>NUCLEOTIDE SEQUENCE [LARGE SCALE GENOMIC DNA]</scope>
    <source>
        <strain evidence="4">BY5</strain>
    </source>
</reference>
<dbReference type="GO" id="GO:0006457">
    <property type="term" value="P:protein folding"/>
    <property type="evidence" value="ECO:0007669"/>
    <property type="project" value="InterPro"/>
</dbReference>
<dbReference type="InterPro" id="IPR011990">
    <property type="entry name" value="TPR-like_helical_dom_sf"/>
</dbReference>
<proteinExistence type="predicted"/>
<dbReference type="InterPro" id="IPR000740">
    <property type="entry name" value="GrpE"/>
</dbReference>
<evidence type="ECO:0000256" key="2">
    <source>
        <dbReference type="PROSITE-ProRule" id="PRU00339"/>
    </source>
</evidence>
<dbReference type="InterPro" id="IPR009012">
    <property type="entry name" value="GrpE_head"/>
</dbReference>
<dbReference type="Gene3D" id="1.25.40.10">
    <property type="entry name" value="Tetratricopeptide repeat domain"/>
    <property type="match status" value="1"/>
</dbReference>
<dbReference type="PROSITE" id="PS50005">
    <property type="entry name" value="TPR"/>
    <property type="match status" value="1"/>
</dbReference>
<dbReference type="PANTHER" id="PTHR47357:SF1">
    <property type="entry name" value="SPINDLE POLE BODY COMPONENT 110"/>
    <property type="match status" value="1"/>
</dbReference>
<protein>
    <submittedName>
        <fullName evidence="4">TolA protein</fullName>
    </submittedName>
</protein>
<evidence type="ECO:0000313" key="4">
    <source>
        <dbReference type="EMBL" id="RCK81638.1"/>
    </source>
</evidence>
<name>A0A367ZU25_9BACT</name>
<feature type="coiled-coil region" evidence="3">
    <location>
        <begin position="22"/>
        <end position="421"/>
    </location>
</feature>
<dbReference type="GO" id="GO:0005200">
    <property type="term" value="F:structural constituent of cytoskeleton"/>
    <property type="evidence" value="ECO:0007669"/>
    <property type="project" value="TreeGrafter"/>
</dbReference>
<sequence>MSPAEEKGEISNEFFKRLNQQIVQKDNLIKLLQLQIKNLKAQAEEGGAGDGAKKGELQKALEEKEGEIARLQAELDAQKTRLAELEREKNEQIQALNQMLEQGKAAPPEESARVQELEATVARLEQELEATVRQLKQELEAEKAARLDAQKALAEQEKARKTPSEEQNRLAAEVKRLTAELAKREEAAAGLEQQIAELRARLEQADQELQAKAGQAGGEVLELANRVAELEQDNQTLKNLLAEKDEQLAAAGGGAANEASLLAELEVAKKRGARVEELEKLVATLEAEIAAVPELKAKVSHLESESTAMAEAAMKMTALEAEREQLAAQLKERDERISSLAVQVADLNRRLAQKENELADLRVAVESRGAAEDPATRSEIEQLTTQVADQLLAIQRFEELVRKNQEQLTAKDEEIAILRNKLAAAGDTGRPIPINSESEVISSFIDFFDGLDNFLAKNPIPELQTLHRKLLDRLIIPNQISYMSVISETYDETQHIATDYFRSNKFPEKCIVFEVEKGYRKGNMIIKKSKVWVVQNLYHCRSCQALQSNPDSRFCHMCGAKMVAPNGLPVESLPWFEPTPTTYLRFAERMFEQNRLEEAKAYLTEGLALDGEFVPLLVKMAELHAVKSEFPEAIQLLQKAVSLKPDPRLSEQIKALEVKNTIYQQARALNLPPGEFEKLVNLIQTRNQPT</sequence>
<keyword evidence="2" id="KW-0802">TPR repeat</keyword>
<keyword evidence="1" id="KW-0143">Chaperone</keyword>
<evidence type="ECO:0000313" key="5">
    <source>
        <dbReference type="Proteomes" id="UP000252355"/>
    </source>
</evidence>
<dbReference type="GO" id="GO:0005856">
    <property type="term" value="C:cytoskeleton"/>
    <property type="evidence" value="ECO:0007669"/>
    <property type="project" value="TreeGrafter"/>
</dbReference>
<dbReference type="SUPFAM" id="SSF51064">
    <property type="entry name" value="Head domain of nucleotide exchange factor GrpE"/>
    <property type="match status" value="1"/>
</dbReference>
<organism evidence="4 5">
    <name type="scientific">Candidatus Ozemobacter sibiricus</name>
    <dbReference type="NCBI Taxonomy" id="2268124"/>
    <lineage>
        <taxon>Bacteria</taxon>
        <taxon>Candidatus Ozemobacteria</taxon>
        <taxon>Candidatus Ozemobacterales</taxon>
        <taxon>Candidatus Ozemobacteraceae</taxon>
        <taxon>Candidatus Ozemobacter</taxon>
    </lineage>
</organism>
<gene>
    <name evidence="4" type="ORF">OZSIB_0772</name>
</gene>
<feature type="repeat" description="TPR" evidence="2">
    <location>
        <begin position="614"/>
        <end position="647"/>
    </location>
</feature>
<dbReference type="PANTHER" id="PTHR47357">
    <property type="entry name" value="COP1-INTERACTIVE PROTEIN 1"/>
    <property type="match status" value="1"/>
</dbReference>
<dbReference type="GO" id="GO:0051087">
    <property type="term" value="F:protein-folding chaperone binding"/>
    <property type="evidence" value="ECO:0007669"/>
    <property type="project" value="InterPro"/>
</dbReference>
<comment type="caution">
    <text evidence="4">The sequence shown here is derived from an EMBL/GenBank/DDBJ whole genome shotgun (WGS) entry which is preliminary data.</text>
</comment>
<dbReference type="GO" id="GO:0042803">
    <property type="term" value="F:protein homodimerization activity"/>
    <property type="evidence" value="ECO:0007669"/>
    <property type="project" value="InterPro"/>
</dbReference>
<dbReference type="EMBL" id="QOQW01000001">
    <property type="protein sequence ID" value="RCK81638.1"/>
    <property type="molecule type" value="Genomic_DNA"/>
</dbReference>
<accession>A0A367ZU25</accession>
<keyword evidence="3" id="KW-0175">Coiled coil</keyword>
<dbReference type="InterPro" id="IPR019734">
    <property type="entry name" value="TPR_rpt"/>
</dbReference>
<evidence type="ECO:0000256" key="3">
    <source>
        <dbReference type="SAM" id="Coils"/>
    </source>
</evidence>
<dbReference type="GO" id="GO:0000774">
    <property type="term" value="F:adenyl-nucleotide exchange factor activity"/>
    <property type="evidence" value="ECO:0007669"/>
    <property type="project" value="InterPro"/>
</dbReference>
<dbReference type="Proteomes" id="UP000252355">
    <property type="component" value="Unassembled WGS sequence"/>
</dbReference>
<dbReference type="AlphaFoldDB" id="A0A367ZU25"/>
<dbReference type="PROSITE" id="PS01071">
    <property type="entry name" value="GRPE"/>
    <property type="match status" value="1"/>
</dbReference>
<dbReference type="SUPFAM" id="SSF48452">
    <property type="entry name" value="TPR-like"/>
    <property type="match status" value="1"/>
</dbReference>